<keyword evidence="1" id="KW-0472">Membrane</keyword>
<dbReference type="Proteomes" id="UP000028653">
    <property type="component" value="Unassembled WGS sequence"/>
</dbReference>
<name>A0A085FZU0_9ENTR</name>
<dbReference type="RefSeq" id="WP_034499402.1">
    <property type="nucleotide sequence ID" value="NZ_JMPI01000070.1"/>
</dbReference>
<accession>A0A085FZU0</accession>
<proteinExistence type="predicted"/>
<protein>
    <recommendedName>
        <fullName evidence="4">Inner membrane protein</fullName>
    </recommendedName>
</protein>
<sequence length="106" mass="12205">MINTNVIELMKKNGFSDKQIARIEEASITDHLSLEITIIQLSKRFVILSVIFFLLLILSIVAPILNEDKNPLQITCIMIVPLFFLMKLLGLDLCFKARRVVRDMEE</sequence>
<evidence type="ECO:0008006" key="4">
    <source>
        <dbReference type="Google" id="ProtNLM"/>
    </source>
</evidence>
<dbReference type="AlphaFoldDB" id="A0A085FZU0"/>
<feature type="transmembrane region" description="Helical" evidence="1">
    <location>
        <begin position="71"/>
        <end position="95"/>
    </location>
</feature>
<gene>
    <name evidence="2" type="ORF">GBAG_3950</name>
</gene>
<dbReference type="STRING" id="1006004.GBAG_3950"/>
<evidence type="ECO:0000256" key="1">
    <source>
        <dbReference type="SAM" id="Phobius"/>
    </source>
</evidence>
<evidence type="ECO:0000313" key="2">
    <source>
        <dbReference type="EMBL" id="KFC76985.1"/>
    </source>
</evidence>
<evidence type="ECO:0000313" key="3">
    <source>
        <dbReference type="Proteomes" id="UP000028653"/>
    </source>
</evidence>
<keyword evidence="1" id="KW-0812">Transmembrane</keyword>
<dbReference type="EMBL" id="JMPI01000070">
    <property type="protein sequence ID" value="KFC76985.1"/>
    <property type="molecule type" value="Genomic_DNA"/>
</dbReference>
<reference evidence="2 3" key="1">
    <citation type="submission" date="2014-05" db="EMBL/GenBank/DDBJ databases">
        <title>ATOL: Assembling a taxonomically balanced genome-scale reconstruction of the evolutionary history of the Enterobacteriaceae.</title>
        <authorList>
            <person name="Plunkett G.III."/>
            <person name="Neeno-Eckwall E.C."/>
            <person name="Glasner J.D."/>
            <person name="Perna N.T."/>
        </authorList>
    </citation>
    <scope>NUCLEOTIDE SEQUENCE [LARGE SCALE GENOMIC DNA]</scope>
    <source>
        <strain evidence="2 3">ATCC 33320</strain>
    </source>
</reference>
<comment type="caution">
    <text evidence="2">The sequence shown here is derived from an EMBL/GenBank/DDBJ whole genome shotgun (WGS) entry which is preliminary data.</text>
</comment>
<keyword evidence="1" id="KW-1133">Transmembrane helix</keyword>
<keyword evidence="3" id="KW-1185">Reference proteome</keyword>
<organism evidence="2 3">
    <name type="scientific">Buttiauxella agrestis ATCC 33320</name>
    <dbReference type="NCBI Taxonomy" id="1006004"/>
    <lineage>
        <taxon>Bacteria</taxon>
        <taxon>Pseudomonadati</taxon>
        <taxon>Pseudomonadota</taxon>
        <taxon>Gammaproteobacteria</taxon>
        <taxon>Enterobacterales</taxon>
        <taxon>Enterobacteriaceae</taxon>
        <taxon>Buttiauxella</taxon>
    </lineage>
</organism>
<feature type="transmembrane region" description="Helical" evidence="1">
    <location>
        <begin position="45"/>
        <end position="65"/>
    </location>
</feature>